<dbReference type="AlphaFoldDB" id="Q6C8M3"/>
<keyword evidence="4" id="KW-1185">Reference proteome</keyword>
<dbReference type="InterPro" id="IPR001810">
    <property type="entry name" value="F-box_dom"/>
</dbReference>
<dbReference type="HOGENOM" id="CLU_662558_0_0_1"/>
<dbReference type="SUPFAM" id="SSF81383">
    <property type="entry name" value="F-box domain"/>
    <property type="match status" value="1"/>
</dbReference>
<dbReference type="CDD" id="cd09917">
    <property type="entry name" value="F-box_SF"/>
    <property type="match status" value="1"/>
</dbReference>
<evidence type="ECO:0000313" key="3">
    <source>
        <dbReference type="EMBL" id="CAG81181.1"/>
    </source>
</evidence>
<feature type="region of interest" description="Disordered" evidence="1">
    <location>
        <begin position="1"/>
        <end position="27"/>
    </location>
</feature>
<dbReference type="KEGG" id="yli:2911120"/>
<evidence type="ECO:0000259" key="2">
    <source>
        <dbReference type="PROSITE" id="PS50181"/>
    </source>
</evidence>
<dbReference type="Proteomes" id="UP000001300">
    <property type="component" value="Chromosome D"/>
</dbReference>
<protein>
    <submittedName>
        <fullName evidence="3">YALI0D18502p</fullName>
    </submittedName>
</protein>
<name>Q6C8M3_YARLI</name>
<evidence type="ECO:0000256" key="1">
    <source>
        <dbReference type="SAM" id="MobiDB-lite"/>
    </source>
</evidence>
<dbReference type="Pfam" id="PF12014">
    <property type="entry name" value="Cyclin_D1_bind"/>
    <property type="match status" value="1"/>
</dbReference>
<dbReference type="EMBL" id="CR382130">
    <property type="protein sequence ID" value="CAG81181.1"/>
    <property type="molecule type" value="Genomic_DNA"/>
</dbReference>
<feature type="region of interest" description="Disordered" evidence="1">
    <location>
        <begin position="190"/>
        <end position="214"/>
    </location>
</feature>
<evidence type="ECO:0000313" key="4">
    <source>
        <dbReference type="Proteomes" id="UP000001300"/>
    </source>
</evidence>
<proteinExistence type="predicted"/>
<dbReference type="InterPro" id="IPR036047">
    <property type="entry name" value="F-box-like_dom_sf"/>
</dbReference>
<dbReference type="PROSITE" id="PS50181">
    <property type="entry name" value="FBOX"/>
    <property type="match status" value="1"/>
</dbReference>
<reference evidence="3 4" key="1">
    <citation type="journal article" date="2004" name="Nature">
        <title>Genome evolution in yeasts.</title>
        <authorList>
            <consortium name="Genolevures"/>
            <person name="Dujon B."/>
            <person name="Sherman D."/>
            <person name="Fischer G."/>
            <person name="Durrens P."/>
            <person name="Casaregola S."/>
            <person name="Lafontaine I."/>
            <person name="de Montigny J."/>
            <person name="Marck C."/>
            <person name="Neuveglise C."/>
            <person name="Talla E."/>
            <person name="Goffard N."/>
            <person name="Frangeul L."/>
            <person name="Aigle M."/>
            <person name="Anthouard V."/>
            <person name="Babour A."/>
            <person name="Barbe V."/>
            <person name="Barnay S."/>
            <person name="Blanchin S."/>
            <person name="Beckerich J.M."/>
            <person name="Beyne E."/>
            <person name="Bleykasten C."/>
            <person name="Boisrame A."/>
            <person name="Boyer J."/>
            <person name="Cattolico L."/>
            <person name="Confanioleri F."/>
            <person name="de Daruvar A."/>
            <person name="Despons L."/>
            <person name="Fabre E."/>
            <person name="Fairhead C."/>
            <person name="Ferry-Dumazet H."/>
            <person name="Groppi A."/>
            <person name="Hantraye F."/>
            <person name="Hennequin C."/>
            <person name="Jauniaux N."/>
            <person name="Joyet P."/>
            <person name="Kachouri R."/>
            <person name="Kerrest A."/>
            <person name="Koszul R."/>
            <person name="Lemaire M."/>
            <person name="Lesur I."/>
            <person name="Ma L."/>
            <person name="Muller H."/>
            <person name="Nicaud J.M."/>
            <person name="Nikolski M."/>
            <person name="Oztas S."/>
            <person name="Ozier-Kalogeropoulos O."/>
            <person name="Pellenz S."/>
            <person name="Potier S."/>
            <person name="Richard G.F."/>
            <person name="Straub M.L."/>
            <person name="Suleau A."/>
            <person name="Swennene D."/>
            <person name="Tekaia F."/>
            <person name="Wesolowski-Louvel M."/>
            <person name="Westhof E."/>
            <person name="Wirth B."/>
            <person name="Zeniou-Meyer M."/>
            <person name="Zivanovic I."/>
            <person name="Bolotin-Fukuhara M."/>
            <person name="Thierry A."/>
            <person name="Bouchier C."/>
            <person name="Caudron B."/>
            <person name="Scarpelli C."/>
            <person name="Gaillardin C."/>
            <person name="Weissenbach J."/>
            <person name="Wincker P."/>
            <person name="Souciet J.L."/>
        </authorList>
    </citation>
    <scope>NUCLEOTIDE SEQUENCE [LARGE SCALE GENOMIC DNA]</scope>
    <source>
        <strain evidence="4">CLIB 122 / E 150</strain>
    </source>
</reference>
<feature type="compositionally biased region" description="Polar residues" evidence="1">
    <location>
        <begin position="1"/>
        <end position="16"/>
    </location>
</feature>
<sequence>MNPTSFSYSLPESPNTPRHRRESSSTYFSDVSDSTAFSEVSDEPIRHKATPTSTRTSCCVKKLPPEIWTDIFELMEPEDVPKINLSCKFFYDVTRDQDVLNKIGLRKLHIASFLPFNSYRRFHRHYRNVVWMGNGVWWGDRGLFGSFLRTYYDVTGGGFGMQFLVVTECQQRQDGANSDGSYRGTSAGTYRGYRGPVNEGPGRGPGRGHELGSGAAIPVAGTVEASSGTSPTVLPFSPLLQLAPVSIFCTPDLYYDQLGELHPAAVAEQISYAVQRCENMSLARDPNNYGSRDSLWPPLGHSIERTSVSPSSGAPLCLADASHNLFRLRKRLCPFRTPSNEAGGLTETFGRLESWFGFLGGVFVAPGICDDGPVFLNLHQTNSQLTATHITGGLRIPRGEVAFVSDFTEVENGVEQFKGCKAYSGWAQVAQHNYVDPEYVPVVMIMVDENTLAVWWRSGGVVTMVKRVDLASVRAGTPRLSEQTKSAASALKQCR</sequence>
<accession>Q6C8M3</accession>
<dbReference type="OrthoDB" id="722566at2759"/>
<organism evidence="3 4">
    <name type="scientific">Yarrowia lipolytica (strain CLIB 122 / E 150)</name>
    <name type="common">Yeast</name>
    <name type="synonym">Candida lipolytica</name>
    <dbReference type="NCBI Taxonomy" id="284591"/>
    <lineage>
        <taxon>Eukaryota</taxon>
        <taxon>Fungi</taxon>
        <taxon>Dikarya</taxon>
        <taxon>Ascomycota</taxon>
        <taxon>Saccharomycotina</taxon>
        <taxon>Dipodascomycetes</taxon>
        <taxon>Dipodascales</taxon>
        <taxon>Dipodascales incertae sedis</taxon>
        <taxon>Yarrowia</taxon>
    </lineage>
</organism>
<gene>
    <name evidence="3" type="ORF">YALI0_D18502g</name>
</gene>
<feature type="domain" description="F-box" evidence="2">
    <location>
        <begin position="57"/>
        <end position="103"/>
    </location>
</feature>
<dbReference type="InParanoid" id="Q6C8M3"/>
<dbReference type="VEuPathDB" id="FungiDB:YALI0_D18502g"/>